<feature type="domain" description="RWD" evidence="15">
    <location>
        <begin position="31"/>
        <end position="145"/>
    </location>
</feature>
<feature type="compositionally biased region" description="Basic residues" evidence="13">
    <location>
        <begin position="206"/>
        <end position="219"/>
    </location>
</feature>
<dbReference type="GO" id="GO:0009893">
    <property type="term" value="P:positive regulation of metabolic process"/>
    <property type="evidence" value="ECO:0007669"/>
    <property type="project" value="UniProtKB-ARBA"/>
</dbReference>
<evidence type="ECO:0000256" key="8">
    <source>
        <dbReference type="ARBA" id="ARBA00047899"/>
    </source>
</evidence>
<protein>
    <recommendedName>
        <fullName evidence="1">non-specific serine/threonine protein kinase</fullName>
        <ecNumber evidence="1">2.7.11.1</ecNumber>
    </recommendedName>
</protein>
<evidence type="ECO:0000259" key="15">
    <source>
        <dbReference type="PROSITE" id="PS50908"/>
    </source>
</evidence>
<dbReference type="InterPro" id="IPR000719">
    <property type="entry name" value="Prot_kinase_dom"/>
</dbReference>
<feature type="domain" description="Protein kinase" evidence="14">
    <location>
        <begin position="258"/>
        <end position="533"/>
    </location>
</feature>
<dbReference type="InterPro" id="IPR036621">
    <property type="entry name" value="Anticodon-bd_dom_sf"/>
</dbReference>
<dbReference type="SMART" id="SM00591">
    <property type="entry name" value="RWD"/>
    <property type="match status" value="1"/>
</dbReference>
<evidence type="ECO:0000313" key="17">
    <source>
        <dbReference type="Proteomes" id="UP001392437"/>
    </source>
</evidence>
<evidence type="ECO:0000256" key="1">
    <source>
        <dbReference type="ARBA" id="ARBA00012513"/>
    </source>
</evidence>
<dbReference type="InterPro" id="IPR016135">
    <property type="entry name" value="UBQ-conjugating_enzyme/RWD"/>
</dbReference>
<evidence type="ECO:0000256" key="11">
    <source>
        <dbReference type="PIRSR" id="PIRSR000660-2"/>
    </source>
</evidence>
<dbReference type="Proteomes" id="UP001392437">
    <property type="component" value="Unassembled WGS sequence"/>
</dbReference>
<feature type="compositionally biased region" description="Basic and acidic residues" evidence="13">
    <location>
        <begin position="159"/>
        <end position="169"/>
    </location>
</feature>
<dbReference type="Gene3D" id="3.30.930.10">
    <property type="entry name" value="Bira Bifunctional Protein, Domain 2"/>
    <property type="match status" value="1"/>
</dbReference>
<keyword evidence="5" id="KW-0418">Kinase</keyword>
<dbReference type="GO" id="GO:0005524">
    <property type="term" value="F:ATP binding"/>
    <property type="evidence" value="ECO:0007669"/>
    <property type="project" value="UniProtKB-UniRule"/>
</dbReference>
<keyword evidence="6 11" id="KW-0067">ATP-binding</keyword>
<feature type="region of interest" description="Disordered" evidence="13">
    <location>
        <begin position="1"/>
        <end position="24"/>
    </location>
</feature>
<keyword evidence="2" id="KW-0723">Serine/threonine-protein kinase</keyword>
<dbReference type="PANTHER" id="PTHR11042">
    <property type="entry name" value="EUKARYOTIC TRANSLATION INITIATION FACTOR 2-ALPHA KINASE EIF2-ALPHA KINASE -RELATED"/>
    <property type="match status" value="1"/>
</dbReference>
<evidence type="ECO:0000256" key="5">
    <source>
        <dbReference type="ARBA" id="ARBA00022777"/>
    </source>
</evidence>
<dbReference type="PROSITE" id="PS50908">
    <property type="entry name" value="RWD"/>
    <property type="match status" value="1"/>
</dbReference>
<dbReference type="Gene3D" id="3.30.200.20">
    <property type="entry name" value="Phosphorylase Kinase, domain 1"/>
    <property type="match status" value="1"/>
</dbReference>
<dbReference type="InterPro" id="IPR006575">
    <property type="entry name" value="RWD_dom"/>
</dbReference>
<keyword evidence="3" id="KW-0808">Transferase</keyword>
<proteinExistence type="inferred from homology"/>
<gene>
    <name evidence="16" type="ORF">PG999_011323</name>
</gene>
<dbReference type="InterPro" id="IPR045864">
    <property type="entry name" value="aa-tRNA-synth_II/BPL/LPL"/>
</dbReference>
<name>A0AAW0QMM3_9PEZI</name>
<evidence type="ECO:0000256" key="3">
    <source>
        <dbReference type="ARBA" id="ARBA00022679"/>
    </source>
</evidence>
<dbReference type="Pfam" id="PF12745">
    <property type="entry name" value="HGTP_anticodon2"/>
    <property type="match status" value="1"/>
</dbReference>
<evidence type="ECO:0000256" key="7">
    <source>
        <dbReference type="ARBA" id="ARBA00037982"/>
    </source>
</evidence>
<dbReference type="Gene3D" id="3.10.110.10">
    <property type="entry name" value="Ubiquitin Conjugating Enzyme"/>
    <property type="match status" value="1"/>
</dbReference>
<feature type="binding site" evidence="12">
    <location>
        <position position="612"/>
    </location>
    <ligand>
        <name>ATP</name>
        <dbReference type="ChEBI" id="CHEBI:30616"/>
    </ligand>
</feature>
<evidence type="ECO:0000256" key="4">
    <source>
        <dbReference type="ARBA" id="ARBA00022741"/>
    </source>
</evidence>
<feature type="binding site" evidence="11">
    <location>
        <begin position="588"/>
        <end position="596"/>
    </location>
    <ligand>
        <name>ATP</name>
        <dbReference type="ChEBI" id="CHEBI:30616"/>
    </ligand>
</feature>
<evidence type="ECO:0000256" key="13">
    <source>
        <dbReference type="SAM" id="MobiDB-lite"/>
    </source>
</evidence>
<evidence type="ECO:0000313" key="16">
    <source>
        <dbReference type="EMBL" id="KAK8100949.1"/>
    </source>
</evidence>
<feature type="active site" description="Proton acceptor" evidence="10">
    <location>
        <position position="823"/>
    </location>
</feature>
<comment type="caution">
    <text evidence="16">The sequence shown here is derived from an EMBL/GenBank/DDBJ whole genome shotgun (WGS) entry which is preliminary data.</text>
</comment>
<dbReference type="Gene3D" id="1.10.510.10">
    <property type="entry name" value="Transferase(Phosphotransferase) domain 1"/>
    <property type="match status" value="2"/>
</dbReference>
<dbReference type="Pfam" id="PF00069">
    <property type="entry name" value="Pkinase"/>
    <property type="match status" value="3"/>
</dbReference>
<dbReference type="FunFam" id="3.10.110.10:FF:000050">
    <property type="entry name" value="eIF-2-alpha kinase GCN2"/>
    <property type="match status" value="1"/>
</dbReference>
<dbReference type="FunFam" id="3.30.930.10:FF:000074">
    <property type="entry name" value="Serine/threonine-protein kinase gcn2"/>
    <property type="match status" value="1"/>
</dbReference>
<dbReference type="PANTHER" id="PTHR11042:SF136">
    <property type="entry name" value="EIF-2-ALPHA KINASE GCN2"/>
    <property type="match status" value="1"/>
</dbReference>
<feature type="region of interest" description="Disordered" evidence="13">
    <location>
        <begin position="690"/>
        <end position="762"/>
    </location>
</feature>
<evidence type="ECO:0000256" key="10">
    <source>
        <dbReference type="PIRSR" id="PIRSR000660-1"/>
    </source>
</evidence>
<evidence type="ECO:0000256" key="6">
    <source>
        <dbReference type="ARBA" id="ARBA00022840"/>
    </source>
</evidence>
<dbReference type="SMART" id="SM00220">
    <property type="entry name" value="S_TKc"/>
    <property type="match status" value="2"/>
</dbReference>
<comment type="catalytic activity">
    <reaction evidence="9">
        <text>L-seryl-[protein] + ATP = O-phospho-L-seryl-[protein] + ADP + H(+)</text>
        <dbReference type="Rhea" id="RHEA:17989"/>
        <dbReference type="Rhea" id="RHEA-COMP:9863"/>
        <dbReference type="Rhea" id="RHEA-COMP:11604"/>
        <dbReference type="ChEBI" id="CHEBI:15378"/>
        <dbReference type="ChEBI" id="CHEBI:29999"/>
        <dbReference type="ChEBI" id="CHEBI:30616"/>
        <dbReference type="ChEBI" id="CHEBI:83421"/>
        <dbReference type="ChEBI" id="CHEBI:456216"/>
        <dbReference type="EC" id="2.7.11.1"/>
    </reaction>
</comment>
<feature type="region of interest" description="Disordered" evidence="13">
    <location>
        <begin position="656"/>
        <end position="677"/>
    </location>
</feature>
<dbReference type="Gene3D" id="3.40.50.800">
    <property type="entry name" value="Anticodon-binding domain"/>
    <property type="match status" value="1"/>
</dbReference>
<reference evidence="16 17" key="1">
    <citation type="submission" date="2023-01" db="EMBL/GenBank/DDBJ databases">
        <title>Analysis of 21 Apiospora genomes using comparative genomics revels a genus with tremendous synthesis potential of carbohydrate active enzymes and secondary metabolites.</title>
        <authorList>
            <person name="Sorensen T."/>
        </authorList>
    </citation>
    <scope>NUCLEOTIDE SEQUENCE [LARGE SCALE GENOMIC DNA]</scope>
    <source>
        <strain evidence="16 17">CBS 117206</strain>
    </source>
</reference>
<evidence type="ECO:0000256" key="9">
    <source>
        <dbReference type="ARBA" id="ARBA00048679"/>
    </source>
</evidence>
<dbReference type="PROSITE" id="PS50011">
    <property type="entry name" value="PROTEIN_KINASE_DOM"/>
    <property type="match status" value="2"/>
</dbReference>
<sequence length="1605" mass="179765">MSPWKTKEPNPPTSPPAGAGPRSQYIDAQQEEIGVLKAIYEDGVDFIEHKAANAAWQRSEPSFDIRIKALSNQDFTVTLGVVLTATYPKSAPLLSLKDDTNLGESTLFKIQKFIEKKPKDLAAQGQCEPMIHELALGIHEYLEDAALAKAQGLTQPSLEEERAAHEAELARQAQEQEEEDARKKQEASLEEERVMQQMIDEEMRRKKESQKKSRQKSHPKTPSFLPENSQQSMASRVVFDGTCKLTDSSGNEMHFNTVVGKYDARRGMVATVYTVRPSNLDCTLLALKEAVLKPGTGDVVQFKKRMSSLESKLRSVKKLSHHNILRLIDFRIDQVSEDGDEDEQGRSNDRIIRVLMPLADRGSLDEDLERRGPLPPGTVRSWTTDLLSALEYLHSQGLVHGDIHPANILLCREDSRNYVPKLADVSYQRELHAICSKSRTKSSLSSAKSVYWSPPEVAGSSAPLSHKTDVWDFGIVFLQMVFGLDVFETYEAPAMLMETLSLSNSLHELVSKFFKADASRRPRAADLRSSEFLATDAPILVEETIGFHSSGQMLAAMPPGFSRKRLDSVSAAPSFSRFANDFSDEGRLGKGGFGEVVKVRKRIDGQLYAIKKISQRASRTLTTTLKEVMTLSRLSHPAIVRYYDAWIEKVPIDAYETDGDSSTEGPRTQDDGTAESDGIDIQFATSTGGLDFMSSTNAAGGFDFDESNSDSDDDDDDETTDGEDDDEAEVSDDEDSDEVDSDSDDNDSTNDDQMPGSLKRTRSHQAPYKNVLYILMEYCEKRTLRDLISQGLYQNTKEVWRLFREIVEGIVHIHSLHNLVHRDLKPENIFISLGADGVAHVKIGDFGLATSGHINGNKGLIGSQDSKEMSNVGTAIYLAPELERSNIEDSRKIDMYALGIVFFEMSYKPMLGHERWTVLNDLRGRSPSLPADFKPGDKTQTEVILSLVTHNPKERPTSSELLRSGKLPMAEESETIQRTLAEISDPMSPHYQKTVSTLFSVTTEQSKDYTWDMSTPNPSSLELLYQGVVKDELISIFRRHGALEASRNPLYPRSSHYSQPVVEMLDRSGTVLQMPYDLMLGHARTLAKHTGSSVVSKSFAFDKIFRERGGGGQPLMYSEVCFDFVSTDTLDLGLKEAQAIMVLDDIVDAFPSLSQMCFHVSHSDLLQLIFDFSEVDASLRKVAAESMTKLNIHSWTWPKIRTELRALGLSATSIDELQKFDFRDTPVKAFTRLKSLFDGSNMFDKAQSTIAHLKDVISYAKRLGVHNKIYINPLSSFREDFFQGGILFQCVYDKKFRDVFAAGGRYDSLIREHRPKLGNKNEQRHAVGFSLSWEKLARIPKPAGSSKSFMKKVEAEAHGIFNAKRCEALVASFDPALLRSAGVELVGTLIRGGVSAELACDSRSPEDLQNKYRDETYSWMIIIKQDLLKVKTMDRKDVADVDMPTSQLMGWLRGEMRERERSRAIRPTNVSSNTAIIEEGFPVNTEQEVAVLVANTKSKKFNRLAVVEQAQACMARIHWNCLEGPVVAVETSDAVLELIRKTSLSDADSWRKAEQLVNMAERNYLREIHDLLLTWRSEWQAKNGTRDAGVYNFRTTKGIYYDLGA</sequence>
<accession>A0AAW0QMM3</accession>
<dbReference type="InterPro" id="IPR017441">
    <property type="entry name" value="Protein_kinase_ATP_BS"/>
</dbReference>
<dbReference type="PROSITE" id="PS00107">
    <property type="entry name" value="PROTEIN_KINASE_ATP"/>
    <property type="match status" value="1"/>
</dbReference>
<dbReference type="EMBL" id="JAQQWP010000009">
    <property type="protein sequence ID" value="KAK8100949.1"/>
    <property type="molecule type" value="Genomic_DNA"/>
</dbReference>
<dbReference type="Pfam" id="PF05773">
    <property type="entry name" value="RWD"/>
    <property type="match status" value="1"/>
</dbReference>
<dbReference type="GO" id="GO:0005634">
    <property type="term" value="C:nucleus"/>
    <property type="evidence" value="ECO:0007669"/>
    <property type="project" value="TreeGrafter"/>
</dbReference>
<keyword evidence="17" id="KW-1185">Reference proteome</keyword>
<feature type="compositionally biased region" description="Acidic residues" evidence="13">
    <location>
        <begin position="703"/>
        <end position="750"/>
    </location>
</feature>
<dbReference type="CDD" id="cd14012">
    <property type="entry name" value="PK_eIF2AK_GCN2_rpt1"/>
    <property type="match status" value="1"/>
</dbReference>
<organism evidence="16 17">
    <name type="scientific">Apiospora kogelbergensis</name>
    <dbReference type="NCBI Taxonomy" id="1337665"/>
    <lineage>
        <taxon>Eukaryota</taxon>
        <taxon>Fungi</taxon>
        <taxon>Dikarya</taxon>
        <taxon>Ascomycota</taxon>
        <taxon>Pezizomycotina</taxon>
        <taxon>Sordariomycetes</taxon>
        <taxon>Xylariomycetidae</taxon>
        <taxon>Amphisphaeriales</taxon>
        <taxon>Apiosporaceae</taxon>
        <taxon>Apiospora</taxon>
    </lineage>
</organism>
<dbReference type="CDD" id="cd14046">
    <property type="entry name" value="STKc_EIF2AK4_GCN2_rpt2"/>
    <property type="match status" value="1"/>
</dbReference>
<dbReference type="PROSITE" id="PS00108">
    <property type="entry name" value="PROTEIN_KINASE_ST"/>
    <property type="match status" value="1"/>
</dbReference>
<comment type="similarity">
    <text evidence="7">Belongs to the protein kinase superfamily. Ser/Thr protein kinase family. GCN2 subfamily.</text>
</comment>
<evidence type="ECO:0000256" key="2">
    <source>
        <dbReference type="ARBA" id="ARBA00022527"/>
    </source>
</evidence>
<dbReference type="PIRSF" id="PIRSF000660">
    <property type="entry name" value="Ser/Thr_PK_GCN2"/>
    <property type="match status" value="1"/>
</dbReference>
<evidence type="ECO:0000259" key="14">
    <source>
        <dbReference type="PROSITE" id="PS50011"/>
    </source>
</evidence>
<dbReference type="InterPro" id="IPR024435">
    <property type="entry name" value="HisRS-related_dom"/>
</dbReference>
<feature type="binding site" evidence="11">
    <location>
        <position position="611"/>
    </location>
    <ligand>
        <name>ATP</name>
        <dbReference type="ChEBI" id="CHEBI:30616"/>
    </ligand>
</feature>
<dbReference type="SUPFAM" id="SSF54495">
    <property type="entry name" value="UBC-like"/>
    <property type="match status" value="1"/>
</dbReference>
<dbReference type="GO" id="GO:0000077">
    <property type="term" value="P:DNA damage checkpoint signaling"/>
    <property type="evidence" value="ECO:0007669"/>
    <property type="project" value="InterPro"/>
</dbReference>
<dbReference type="EC" id="2.7.11.1" evidence="1"/>
<dbReference type="InterPro" id="IPR016255">
    <property type="entry name" value="Gcn2"/>
</dbReference>
<comment type="catalytic activity">
    <reaction evidence="8">
        <text>L-threonyl-[protein] + ATP = O-phospho-L-threonyl-[protein] + ADP + H(+)</text>
        <dbReference type="Rhea" id="RHEA:46608"/>
        <dbReference type="Rhea" id="RHEA-COMP:11060"/>
        <dbReference type="Rhea" id="RHEA-COMP:11605"/>
        <dbReference type="ChEBI" id="CHEBI:15378"/>
        <dbReference type="ChEBI" id="CHEBI:30013"/>
        <dbReference type="ChEBI" id="CHEBI:30616"/>
        <dbReference type="ChEBI" id="CHEBI:61977"/>
        <dbReference type="ChEBI" id="CHEBI:456216"/>
        <dbReference type="EC" id="2.7.11.1"/>
    </reaction>
</comment>
<evidence type="ECO:0000256" key="12">
    <source>
        <dbReference type="PROSITE-ProRule" id="PRU10141"/>
    </source>
</evidence>
<dbReference type="SUPFAM" id="SSF56112">
    <property type="entry name" value="Protein kinase-like (PK-like)"/>
    <property type="match status" value="2"/>
</dbReference>
<dbReference type="InterPro" id="IPR041715">
    <property type="entry name" value="HisRS-like_core"/>
</dbReference>
<feature type="domain" description="Protein kinase" evidence="14">
    <location>
        <begin position="582"/>
        <end position="970"/>
    </location>
</feature>
<feature type="region of interest" description="Disordered" evidence="13">
    <location>
        <begin position="153"/>
        <end position="232"/>
    </location>
</feature>
<keyword evidence="4 11" id="KW-0547">Nucleotide-binding</keyword>
<dbReference type="Pfam" id="PF13393">
    <property type="entry name" value="tRNA-synt_His"/>
    <property type="match status" value="1"/>
</dbReference>
<dbReference type="SUPFAM" id="SSF55681">
    <property type="entry name" value="Class II aaRS and biotin synthetases"/>
    <property type="match status" value="1"/>
</dbReference>
<dbReference type="InterPro" id="IPR050339">
    <property type="entry name" value="CC_SR_Kinase"/>
</dbReference>
<feature type="compositionally biased region" description="Basic and acidic residues" evidence="13">
    <location>
        <begin position="180"/>
        <end position="194"/>
    </location>
</feature>
<dbReference type="CDD" id="cd23823">
    <property type="entry name" value="RWD_GCN2"/>
    <property type="match status" value="1"/>
</dbReference>
<dbReference type="InterPro" id="IPR008271">
    <property type="entry name" value="Ser/Thr_kinase_AS"/>
</dbReference>
<dbReference type="GO" id="GO:0005737">
    <property type="term" value="C:cytoplasm"/>
    <property type="evidence" value="ECO:0007669"/>
    <property type="project" value="TreeGrafter"/>
</dbReference>
<dbReference type="GO" id="GO:0004694">
    <property type="term" value="F:eukaryotic translation initiation factor 2alpha kinase activity"/>
    <property type="evidence" value="ECO:0007669"/>
    <property type="project" value="InterPro"/>
</dbReference>
<dbReference type="InterPro" id="IPR011009">
    <property type="entry name" value="Kinase-like_dom_sf"/>
</dbReference>